<name>D6TWX3_KTERA</name>
<keyword evidence="2" id="KW-1185">Reference proteome</keyword>
<accession>D6TWX3</accession>
<evidence type="ECO:0000313" key="2">
    <source>
        <dbReference type="Proteomes" id="UP000004508"/>
    </source>
</evidence>
<comment type="caution">
    <text evidence="1">The sequence shown here is derived from an EMBL/GenBank/DDBJ whole genome shotgun (WGS) entry which is preliminary data.</text>
</comment>
<gene>
    <name evidence="1" type="ORF">Krac_5807</name>
</gene>
<reference evidence="1 2" key="1">
    <citation type="journal article" date="2011" name="Stand. Genomic Sci.">
        <title>Non-contiguous finished genome sequence and contextual data of the filamentous soil bacterium Ktedonobacter racemifer type strain (SOSP1-21).</title>
        <authorList>
            <person name="Chang Y.J."/>
            <person name="Land M."/>
            <person name="Hauser L."/>
            <person name="Chertkov O."/>
            <person name="Del Rio T.G."/>
            <person name="Nolan M."/>
            <person name="Copeland A."/>
            <person name="Tice H."/>
            <person name="Cheng J.F."/>
            <person name="Lucas S."/>
            <person name="Han C."/>
            <person name="Goodwin L."/>
            <person name="Pitluck S."/>
            <person name="Ivanova N."/>
            <person name="Ovchinikova G."/>
            <person name="Pati A."/>
            <person name="Chen A."/>
            <person name="Palaniappan K."/>
            <person name="Mavromatis K."/>
            <person name="Liolios K."/>
            <person name="Brettin T."/>
            <person name="Fiebig A."/>
            <person name="Rohde M."/>
            <person name="Abt B."/>
            <person name="Goker M."/>
            <person name="Detter J.C."/>
            <person name="Woyke T."/>
            <person name="Bristow J."/>
            <person name="Eisen J.A."/>
            <person name="Markowitz V."/>
            <person name="Hugenholtz P."/>
            <person name="Kyrpides N.C."/>
            <person name="Klenk H.P."/>
            <person name="Lapidus A."/>
        </authorList>
    </citation>
    <scope>NUCLEOTIDE SEQUENCE [LARGE SCALE GENOMIC DNA]</scope>
    <source>
        <strain evidence="2">DSM 44963</strain>
    </source>
</reference>
<dbReference type="RefSeq" id="WP_007916435.1">
    <property type="nucleotide sequence ID" value="NZ_ADVG01000003.1"/>
</dbReference>
<dbReference type="InParanoid" id="D6TWX3"/>
<dbReference type="EMBL" id="ADVG01000003">
    <property type="protein sequence ID" value="EFH84706.1"/>
    <property type="molecule type" value="Genomic_DNA"/>
</dbReference>
<dbReference type="Proteomes" id="UP000004508">
    <property type="component" value="Unassembled WGS sequence"/>
</dbReference>
<organism evidence="1 2">
    <name type="scientific">Ktedonobacter racemifer DSM 44963</name>
    <dbReference type="NCBI Taxonomy" id="485913"/>
    <lineage>
        <taxon>Bacteria</taxon>
        <taxon>Bacillati</taxon>
        <taxon>Chloroflexota</taxon>
        <taxon>Ktedonobacteria</taxon>
        <taxon>Ktedonobacterales</taxon>
        <taxon>Ktedonobacteraceae</taxon>
        <taxon>Ktedonobacter</taxon>
    </lineage>
</organism>
<protein>
    <submittedName>
        <fullName evidence="1">Uncharacterized protein</fullName>
    </submittedName>
</protein>
<evidence type="ECO:0000313" key="1">
    <source>
        <dbReference type="EMBL" id="EFH84706.1"/>
    </source>
</evidence>
<dbReference type="OrthoDB" id="2085352at2"/>
<sequence length="60" mass="6452">MWQPPFSLGGAPLLIAKMLGVEIPLRLSFEYPAVAALATAMEEILIEHLETSPDTSLTGL</sequence>
<dbReference type="AlphaFoldDB" id="D6TWX3"/>
<proteinExistence type="predicted"/>